<dbReference type="OrthoDB" id="2894046at2759"/>
<protein>
    <recommendedName>
        <fullName evidence="1">F-box domain-containing protein</fullName>
    </recommendedName>
</protein>
<proteinExistence type="predicted"/>
<evidence type="ECO:0000313" key="2">
    <source>
        <dbReference type="EMBL" id="KAH8091070.1"/>
    </source>
</evidence>
<comment type="caution">
    <text evidence="2">The sequence shown here is derived from an EMBL/GenBank/DDBJ whole genome shotgun (WGS) entry which is preliminary data.</text>
</comment>
<reference evidence="2" key="1">
    <citation type="journal article" date="2021" name="New Phytol.">
        <title>Evolutionary innovations through gain and loss of genes in the ectomycorrhizal Boletales.</title>
        <authorList>
            <person name="Wu G."/>
            <person name="Miyauchi S."/>
            <person name="Morin E."/>
            <person name="Kuo A."/>
            <person name="Drula E."/>
            <person name="Varga T."/>
            <person name="Kohler A."/>
            <person name="Feng B."/>
            <person name="Cao Y."/>
            <person name="Lipzen A."/>
            <person name="Daum C."/>
            <person name="Hundley H."/>
            <person name="Pangilinan J."/>
            <person name="Johnson J."/>
            <person name="Barry K."/>
            <person name="LaButti K."/>
            <person name="Ng V."/>
            <person name="Ahrendt S."/>
            <person name="Min B."/>
            <person name="Choi I.G."/>
            <person name="Park H."/>
            <person name="Plett J.M."/>
            <person name="Magnuson J."/>
            <person name="Spatafora J.W."/>
            <person name="Nagy L.G."/>
            <person name="Henrissat B."/>
            <person name="Grigoriev I.V."/>
            <person name="Yang Z.L."/>
            <person name="Xu J."/>
            <person name="Martin F.M."/>
        </authorList>
    </citation>
    <scope>NUCLEOTIDE SEQUENCE</scope>
    <source>
        <strain evidence="2">KKN 215</strain>
    </source>
</reference>
<dbReference type="Pfam" id="PF12937">
    <property type="entry name" value="F-box-like"/>
    <property type="match status" value="1"/>
</dbReference>
<evidence type="ECO:0000259" key="1">
    <source>
        <dbReference type="Pfam" id="PF12937"/>
    </source>
</evidence>
<feature type="domain" description="F-box" evidence="1">
    <location>
        <begin position="64"/>
        <end position="107"/>
    </location>
</feature>
<name>A0A8K0XM37_9AGAR</name>
<dbReference type="Gene3D" id="3.80.10.10">
    <property type="entry name" value="Ribonuclease Inhibitor"/>
    <property type="match status" value="1"/>
</dbReference>
<sequence length="359" mass="40470">MALLLDYLAEGSLFYWKHDTAMPARIIGTLSTSNSFRHAFRSLGPTLFPSLSIGRGSVTYDASEVPPSILSHILGFLSDDKVALRACSLACQRWRRAAQPILFRNVRICDEASLIRVANVFDVVPKAEMWISEILLGGGAQRPTCPAWLSLLSSQLLNVYSTITFIQFRNIDPSLEPAFIVSLANFTNVHRLEFDGCTLGEEALWAIICAFPNLRHLTIRNFRRLEAGGQYHYMPYSNDPHALQAKGPLTGLPFLYPPRLQSLEVTHDNKEGLSAHYQLHSTLYRLARSGTTDTLHSMTWLTNEHLDLAKMETWSLNTFMYSLTNLKYVNMSRLWCSRSSAAERTGRIEPIDDPHLPLV</sequence>
<dbReference type="AlphaFoldDB" id="A0A8K0XM37"/>
<organism evidence="2 3">
    <name type="scientific">Cristinia sonorae</name>
    <dbReference type="NCBI Taxonomy" id="1940300"/>
    <lineage>
        <taxon>Eukaryota</taxon>
        <taxon>Fungi</taxon>
        <taxon>Dikarya</taxon>
        <taxon>Basidiomycota</taxon>
        <taxon>Agaricomycotina</taxon>
        <taxon>Agaricomycetes</taxon>
        <taxon>Agaricomycetidae</taxon>
        <taxon>Agaricales</taxon>
        <taxon>Pleurotineae</taxon>
        <taxon>Stephanosporaceae</taxon>
        <taxon>Cristinia</taxon>
    </lineage>
</organism>
<dbReference type="InterPro" id="IPR036047">
    <property type="entry name" value="F-box-like_dom_sf"/>
</dbReference>
<dbReference type="SUPFAM" id="SSF52047">
    <property type="entry name" value="RNI-like"/>
    <property type="match status" value="1"/>
</dbReference>
<gene>
    <name evidence="2" type="ORF">BXZ70DRAFT_493634</name>
</gene>
<dbReference type="InterPro" id="IPR032675">
    <property type="entry name" value="LRR_dom_sf"/>
</dbReference>
<dbReference type="Proteomes" id="UP000813824">
    <property type="component" value="Unassembled WGS sequence"/>
</dbReference>
<keyword evidence="3" id="KW-1185">Reference proteome</keyword>
<dbReference type="EMBL" id="JAEVFJ010000037">
    <property type="protein sequence ID" value="KAH8091070.1"/>
    <property type="molecule type" value="Genomic_DNA"/>
</dbReference>
<evidence type="ECO:0000313" key="3">
    <source>
        <dbReference type="Proteomes" id="UP000813824"/>
    </source>
</evidence>
<dbReference type="SUPFAM" id="SSF81383">
    <property type="entry name" value="F-box domain"/>
    <property type="match status" value="1"/>
</dbReference>
<accession>A0A8K0XM37</accession>
<dbReference type="InterPro" id="IPR001810">
    <property type="entry name" value="F-box_dom"/>
</dbReference>